<dbReference type="GO" id="GO:0046558">
    <property type="term" value="F:arabinan endo-1,5-alpha-L-arabinosidase activity"/>
    <property type="evidence" value="ECO:0007669"/>
    <property type="project" value="UniProtKB-EC"/>
</dbReference>
<name>A0A1L9RG26_ASPWE</name>
<evidence type="ECO:0000256" key="7">
    <source>
        <dbReference type="ARBA" id="ARBA00023295"/>
    </source>
</evidence>
<reference evidence="13" key="1">
    <citation type="journal article" date="2017" name="Genome Biol.">
        <title>Comparative genomics reveals high biological diversity and specific adaptations in the industrially and medically important fungal genus Aspergillus.</title>
        <authorList>
            <person name="de Vries R.P."/>
            <person name="Riley R."/>
            <person name="Wiebenga A."/>
            <person name="Aguilar-Osorio G."/>
            <person name="Amillis S."/>
            <person name="Uchima C.A."/>
            <person name="Anderluh G."/>
            <person name="Asadollahi M."/>
            <person name="Askin M."/>
            <person name="Barry K."/>
            <person name="Battaglia E."/>
            <person name="Bayram O."/>
            <person name="Benocci T."/>
            <person name="Braus-Stromeyer S.A."/>
            <person name="Caldana C."/>
            <person name="Canovas D."/>
            <person name="Cerqueira G.C."/>
            <person name="Chen F."/>
            <person name="Chen W."/>
            <person name="Choi C."/>
            <person name="Clum A."/>
            <person name="Dos Santos R.A."/>
            <person name="Damasio A.R."/>
            <person name="Diallinas G."/>
            <person name="Emri T."/>
            <person name="Fekete E."/>
            <person name="Flipphi M."/>
            <person name="Freyberg S."/>
            <person name="Gallo A."/>
            <person name="Gournas C."/>
            <person name="Habgood R."/>
            <person name="Hainaut M."/>
            <person name="Harispe M.L."/>
            <person name="Henrissat B."/>
            <person name="Hilden K.S."/>
            <person name="Hope R."/>
            <person name="Hossain A."/>
            <person name="Karabika E."/>
            <person name="Karaffa L."/>
            <person name="Karanyi Z."/>
            <person name="Krasevec N."/>
            <person name="Kuo A."/>
            <person name="Kusch H."/>
            <person name="LaButti K."/>
            <person name="Lagendijk E.L."/>
            <person name="Lapidus A."/>
            <person name="Levasseur A."/>
            <person name="Lindquist E."/>
            <person name="Lipzen A."/>
            <person name="Logrieco A.F."/>
            <person name="MacCabe A."/>
            <person name="Maekelae M.R."/>
            <person name="Malavazi I."/>
            <person name="Melin P."/>
            <person name="Meyer V."/>
            <person name="Mielnichuk N."/>
            <person name="Miskei M."/>
            <person name="Molnar A.P."/>
            <person name="Mule G."/>
            <person name="Ngan C.Y."/>
            <person name="Orejas M."/>
            <person name="Orosz E."/>
            <person name="Ouedraogo J.P."/>
            <person name="Overkamp K.M."/>
            <person name="Park H.-S."/>
            <person name="Perrone G."/>
            <person name="Piumi F."/>
            <person name="Punt P.J."/>
            <person name="Ram A.F."/>
            <person name="Ramon A."/>
            <person name="Rauscher S."/>
            <person name="Record E."/>
            <person name="Riano-Pachon D.M."/>
            <person name="Robert V."/>
            <person name="Roehrig J."/>
            <person name="Ruller R."/>
            <person name="Salamov A."/>
            <person name="Salih N.S."/>
            <person name="Samson R.A."/>
            <person name="Sandor E."/>
            <person name="Sanguinetti M."/>
            <person name="Schuetze T."/>
            <person name="Sepcic K."/>
            <person name="Shelest E."/>
            <person name="Sherlock G."/>
            <person name="Sophianopoulou V."/>
            <person name="Squina F.M."/>
            <person name="Sun H."/>
            <person name="Susca A."/>
            <person name="Todd R.B."/>
            <person name="Tsang A."/>
            <person name="Unkles S.E."/>
            <person name="van de Wiele N."/>
            <person name="van Rossen-Uffink D."/>
            <person name="Oliveira J.V."/>
            <person name="Vesth T.C."/>
            <person name="Visser J."/>
            <person name="Yu J.-H."/>
            <person name="Zhou M."/>
            <person name="Andersen M.R."/>
            <person name="Archer D.B."/>
            <person name="Baker S.E."/>
            <person name="Benoit I."/>
            <person name="Brakhage A.A."/>
            <person name="Braus G.H."/>
            <person name="Fischer R."/>
            <person name="Frisvad J.C."/>
            <person name="Goldman G.H."/>
            <person name="Houbraken J."/>
            <person name="Oakley B."/>
            <person name="Pocsi I."/>
            <person name="Scazzocchio C."/>
            <person name="Seiboth B."/>
            <person name="vanKuyk P.A."/>
            <person name="Wortman J."/>
            <person name="Dyer P.S."/>
            <person name="Grigoriev I.V."/>
        </authorList>
    </citation>
    <scope>NUCLEOTIDE SEQUENCE [LARGE SCALE GENOMIC DNA]</scope>
    <source>
        <strain evidence="13">DTO 134E9</strain>
    </source>
</reference>
<feature type="active site" description="Proton donor" evidence="9">
    <location>
        <position position="233"/>
    </location>
</feature>
<organism evidence="12 13">
    <name type="scientific">Aspergillus wentii DTO 134E9</name>
    <dbReference type="NCBI Taxonomy" id="1073089"/>
    <lineage>
        <taxon>Eukaryota</taxon>
        <taxon>Fungi</taxon>
        <taxon>Dikarya</taxon>
        <taxon>Ascomycota</taxon>
        <taxon>Pezizomycotina</taxon>
        <taxon>Eurotiomycetes</taxon>
        <taxon>Eurotiomycetidae</taxon>
        <taxon>Eurotiales</taxon>
        <taxon>Aspergillaceae</taxon>
        <taxon>Aspergillus</taxon>
        <taxon>Aspergillus subgen. Cremei</taxon>
    </lineage>
</organism>
<feature type="signal peptide" evidence="11">
    <location>
        <begin position="1"/>
        <end position="22"/>
    </location>
</feature>
<dbReference type="EC" id="3.2.1.99" evidence="4 8"/>
<dbReference type="GeneID" id="63751489"/>
<keyword evidence="6 8" id="KW-0378">Hydrolase</keyword>
<dbReference type="GO" id="GO:0031222">
    <property type="term" value="P:arabinan catabolic process"/>
    <property type="evidence" value="ECO:0007669"/>
    <property type="project" value="UniProtKB-UniPathway"/>
</dbReference>
<evidence type="ECO:0000256" key="6">
    <source>
        <dbReference type="ARBA" id="ARBA00022801"/>
    </source>
</evidence>
<evidence type="ECO:0000256" key="9">
    <source>
        <dbReference type="PIRSR" id="PIRSR606710-1"/>
    </source>
</evidence>
<accession>A0A1L9RG26</accession>
<protein>
    <recommendedName>
        <fullName evidence="4 8">Arabinan endo-1,5-alpha-L-arabinosidase</fullName>
        <ecNumber evidence="4 8">3.2.1.99</ecNumber>
    </recommendedName>
</protein>
<dbReference type="OrthoDB" id="195678at2759"/>
<dbReference type="InterPro" id="IPR023296">
    <property type="entry name" value="Glyco_hydro_beta-prop_sf"/>
</dbReference>
<dbReference type="PIRSF" id="PIRSF026534">
    <property type="entry name" value="Endo_alpha-L-arabinosidase"/>
    <property type="match status" value="1"/>
</dbReference>
<dbReference type="InterPro" id="IPR016840">
    <property type="entry name" value="Glyco_hydro_43_endo_a_Ara-ase"/>
</dbReference>
<dbReference type="AlphaFoldDB" id="A0A1L9RG26"/>
<evidence type="ECO:0000256" key="5">
    <source>
        <dbReference type="ARBA" id="ARBA00022729"/>
    </source>
</evidence>
<evidence type="ECO:0000256" key="2">
    <source>
        <dbReference type="ARBA" id="ARBA00004834"/>
    </source>
</evidence>
<evidence type="ECO:0000313" key="12">
    <source>
        <dbReference type="EMBL" id="OJJ33882.1"/>
    </source>
</evidence>
<evidence type="ECO:0000256" key="8">
    <source>
        <dbReference type="PIRNR" id="PIRNR026534"/>
    </source>
</evidence>
<evidence type="ECO:0000313" key="13">
    <source>
        <dbReference type="Proteomes" id="UP000184383"/>
    </source>
</evidence>
<dbReference type="Proteomes" id="UP000184383">
    <property type="component" value="Unassembled WGS sequence"/>
</dbReference>
<dbReference type="InterPro" id="IPR006710">
    <property type="entry name" value="Glyco_hydro_43"/>
</dbReference>
<evidence type="ECO:0000256" key="11">
    <source>
        <dbReference type="SAM" id="SignalP"/>
    </source>
</evidence>
<comment type="pathway">
    <text evidence="2 8">Glycan metabolism; L-arabinan degradation.</text>
</comment>
<dbReference type="CDD" id="cd18831">
    <property type="entry name" value="GH43_AnAbnA-like"/>
    <property type="match status" value="1"/>
</dbReference>
<dbReference type="Gene3D" id="2.115.10.20">
    <property type="entry name" value="Glycosyl hydrolase domain, family 43"/>
    <property type="match status" value="1"/>
</dbReference>
<dbReference type="VEuPathDB" id="FungiDB:ASPWEDRAFT_41766"/>
<comment type="similarity">
    <text evidence="3 8">Belongs to the glycosyl hydrolase 43 family.</text>
</comment>
<sequence>MVRVALFAAATALLSIAAAVPAVRPSDVSSTEASQMFSDTDDYPITNQGNVITHDPNILEYNDNLYMFKGGVHITIMKAQNISGPWTEHGTVLDADSVIDKVNRTRPWAPTAIHHNGKFYCFYSVSYTGTRDSSIGIATTDDIEGGAWTDHGALINTVKGKLSHVFPYTESNAIDPSFITDQKTGQPYLVYGSYWHGIWQVPLTDDLLSVADPEKPDAENLAYLPEPKVKPQEGSFMSYHEPYYYTWFSHGRCCDYTHNPPKIGQEYEIQMGRSKDVRGPFVDKSGKKLTEGGGTVVYGSNHGVVYAPGGPGVLPANGSRPDILYYHYLNTSIGLAFKQAHLGWSYLDYEDGWPVAKESLEDVKDSASSPRVTYSSNLLIITFISAFLWISH</sequence>
<evidence type="ECO:0000256" key="10">
    <source>
        <dbReference type="PIRSR" id="PIRSR606710-2"/>
    </source>
</evidence>
<dbReference type="Pfam" id="PF04616">
    <property type="entry name" value="Glyco_hydro_43"/>
    <property type="match status" value="1"/>
</dbReference>
<dbReference type="SUPFAM" id="SSF75005">
    <property type="entry name" value="Arabinanase/levansucrase/invertase"/>
    <property type="match status" value="1"/>
</dbReference>
<gene>
    <name evidence="12" type="ORF">ASPWEDRAFT_41766</name>
</gene>
<keyword evidence="7 8" id="KW-0326">Glycosidase</keyword>
<keyword evidence="13" id="KW-1185">Reference proteome</keyword>
<evidence type="ECO:0000256" key="3">
    <source>
        <dbReference type="ARBA" id="ARBA00009865"/>
    </source>
</evidence>
<evidence type="ECO:0000256" key="1">
    <source>
        <dbReference type="ARBA" id="ARBA00000375"/>
    </source>
</evidence>
<dbReference type="InterPro" id="IPR050727">
    <property type="entry name" value="GH43_arabinanases"/>
</dbReference>
<dbReference type="EMBL" id="KV878213">
    <property type="protein sequence ID" value="OJJ33882.1"/>
    <property type="molecule type" value="Genomic_DNA"/>
</dbReference>
<dbReference type="STRING" id="1073089.A0A1L9RG26"/>
<keyword evidence="5 11" id="KW-0732">Signal</keyword>
<dbReference type="UniPathway" id="UPA00667"/>
<feature type="chain" id="PRO_5012386091" description="Arabinan endo-1,5-alpha-L-arabinosidase" evidence="11">
    <location>
        <begin position="23"/>
        <end position="392"/>
    </location>
</feature>
<proteinExistence type="inferred from homology"/>
<dbReference type="PANTHER" id="PTHR43301:SF5">
    <property type="entry name" value="ARABINAN ENDO-1,5-ALPHA-L-ARABINOSIDASE D-RELATED"/>
    <property type="match status" value="1"/>
</dbReference>
<dbReference type="RefSeq" id="XP_040687558.1">
    <property type="nucleotide sequence ID" value="XM_040835641.1"/>
</dbReference>
<feature type="active site" description="Proton acceptor" evidence="9">
    <location>
        <position position="55"/>
    </location>
</feature>
<dbReference type="PANTHER" id="PTHR43301">
    <property type="entry name" value="ARABINAN ENDO-1,5-ALPHA-L-ARABINOSIDASE"/>
    <property type="match status" value="1"/>
</dbReference>
<evidence type="ECO:0000256" key="4">
    <source>
        <dbReference type="ARBA" id="ARBA00012586"/>
    </source>
</evidence>
<comment type="catalytic activity">
    <reaction evidence="1 8">
        <text>Endohydrolysis of (1-&gt;5)-alpha-arabinofuranosidic linkages in (1-&gt;5)-arabinans.</text>
        <dbReference type="EC" id="3.2.1.99"/>
    </reaction>
</comment>
<feature type="site" description="Important for catalytic activity, responsible for pKa modulation of the active site Glu and correct orientation of both the proton donor and substrate" evidence="10">
    <location>
        <position position="175"/>
    </location>
</feature>